<feature type="transmembrane region" description="Helical" evidence="1">
    <location>
        <begin position="319"/>
        <end position="339"/>
    </location>
</feature>
<proteinExistence type="predicted"/>
<sequence length="347" mass="40199">MITQYDIEYLVIFAILGVLFFKGLKPNMGGRFRPFVIDKAMSQALKGIACVFILMGHWGQRKFDMDMPWGLSKVVWQTTATTALVWFMFFSGYGMSLKQIKSDEYFSKWGKSIKKIFIPCLLTCMVFLAICAILPDSYTLSEAKLLWLPKEIHLLHNLNDYSMAALIPSLLGGGDWYVYCILMFYTIYYVVAYLSEKVNCNQTAMLGCAFVVYWFWAHWFFGPEQGHYYRFVWTFMLGHAVAKRTKLSWLFMAILIIPAFKEGKIAIFDFSLGVAILYLMSFINSRYEMKGKAILWLGSISYFFYLAHIRLGYTLLTYIGINSIVLWIAITITISYLLYKLNSKIKI</sequence>
<dbReference type="InterPro" id="IPR002656">
    <property type="entry name" value="Acyl_transf_3_dom"/>
</dbReference>
<evidence type="ECO:0000259" key="2">
    <source>
        <dbReference type="Pfam" id="PF01757"/>
    </source>
</evidence>
<feature type="transmembrane region" description="Helical" evidence="1">
    <location>
        <begin position="176"/>
        <end position="194"/>
    </location>
</feature>
<feature type="transmembrane region" description="Helical" evidence="1">
    <location>
        <begin position="294"/>
        <end position="313"/>
    </location>
</feature>
<evidence type="ECO:0000313" key="4">
    <source>
        <dbReference type="Proteomes" id="UP000286211"/>
    </source>
</evidence>
<dbReference type="EMBL" id="QRNB01000126">
    <property type="protein sequence ID" value="RHK07133.1"/>
    <property type="molecule type" value="Genomic_DNA"/>
</dbReference>
<feature type="transmembrane region" description="Helical" evidence="1">
    <location>
        <begin position="203"/>
        <end position="221"/>
    </location>
</feature>
<dbReference type="AlphaFoldDB" id="A0A3R6HSB7"/>
<keyword evidence="1" id="KW-1133">Transmembrane helix</keyword>
<comment type="caution">
    <text evidence="3">The sequence shown here is derived from an EMBL/GenBank/DDBJ whole genome shotgun (WGS) entry which is preliminary data.</text>
</comment>
<organism evidence="3 4">
    <name type="scientific">Segatella copri</name>
    <dbReference type="NCBI Taxonomy" id="165179"/>
    <lineage>
        <taxon>Bacteria</taxon>
        <taxon>Pseudomonadati</taxon>
        <taxon>Bacteroidota</taxon>
        <taxon>Bacteroidia</taxon>
        <taxon>Bacteroidales</taxon>
        <taxon>Prevotellaceae</taxon>
        <taxon>Segatella</taxon>
    </lineage>
</organism>
<gene>
    <name evidence="3" type="ORF">DW079_14115</name>
</gene>
<feature type="transmembrane region" description="Helical" evidence="1">
    <location>
        <begin position="6"/>
        <end position="24"/>
    </location>
</feature>
<protein>
    <recommendedName>
        <fullName evidence="2">Acyltransferase 3 domain-containing protein</fullName>
    </recommendedName>
</protein>
<dbReference type="Pfam" id="PF01757">
    <property type="entry name" value="Acyl_transf_3"/>
    <property type="match status" value="1"/>
</dbReference>
<keyword evidence="1" id="KW-0812">Transmembrane</keyword>
<evidence type="ECO:0000256" key="1">
    <source>
        <dbReference type="SAM" id="Phobius"/>
    </source>
</evidence>
<dbReference type="Proteomes" id="UP000286211">
    <property type="component" value="Unassembled WGS sequence"/>
</dbReference>
<keyword evidence="1" id="KW-0472">Membrane</keyword>
<feature type="domain" description="Acyltransferase 3" evidence="2">
    <location>
        <begin position="44"/>
        <end position="338"/>
    </location>
</feature>
<feature type="transmembrane region" description="Helical" evidence="1">
    <location>
        <begin position="75"/>
        <end position="95"/>
    </location>
</feature>
<accession>A0A3R6HSB7</accession>
<dbReference type="GO" id="GO:0016747">
    <property type="term" value="F:acyltransferase activity, transferring groups other than amino-acyl groups"/>
    <property type="evidence" value="ECO:0007669"/>
    <property type="project" value="InterPro"/>
</dbReference>
<feature type="transmembrane region" description="Helical" evidence="1">
    <location>
        <begin position="116"/>
        <end position="135"/>
    </location>
</feature>
<reference evidence="3 4" key="1">
    <citation type="submission" date="2018-08" db="EMBL/GenBank/DDBJ databases">
        <title>A genome reference for cultivated species of the human gut microbiota.</title>
        <authorList>
            <person name="Zou Y."/>
            <person name="Xue W."/>
            <person name="Luo G."/>
        </authorList>
    </citation>
    <scope>NUCLEOTIDE SEQUENCE [LARGE SCALE GENOMIC DNA]</scope>
    <source>
        <strain evidence="3 4">AF46-2NS</strain>
    </source>
</reference>
<name>A0A3R6HSB7_9BACT</name>
<feature type="transmembrane region" description="Helical" evidence="1">
    <location>
        <begin position="265"/>
        <end position="282"/>
    </location>
</feature>
<evidence type="ECO:0000313" key="3">
    <source>
        <dbReference type="EMBL" id="RHK07133.1"/>
    </source>
</evidence>